<dbReference type="InterPro" id="IPR051909">
    <property type="entry name" value="MFP_Cation_Efflux"/>
</dbReference>
<protein>
    <submittedName>
        <fullName evidence="4">Membrane fusion protein, cobalt-zinc-cadmium efflux system</fullName>
    </submittedName>
</protein>
<comment type="similarity">
    <text evidence="1">Belongs to the membrane fusion protein (MFP) (TC 8.A.1) family.</text>
</comment>
<organism evidence="4 5">
    <name type="scientific">Pustulibacterium marinum</name>
    <dbReference type="NCBI Taxonomy" id="1224947"/>
    <lineage>
        <taxon>Bacteria</taxon>
        <taxon>Pseudomonadati</taxon>
        <taxon>Bacteroidota</taxon>
        <taxon>Flavobacteriia</taxon>
        <taxon>Flavobacteriales</taxon>
        <taxon>Flavobacteriaceae</taxon>
        <taxon>Pustulibacterium</taxon>
    </lineage>
</organism>
<dbReference type="Gene3D" id="2.40.50.100">
    <property type="match status" value="1"/>
</dbReference>
<dbReference type="OrthoDB" id="9814657at2"/>
<sequence length="381" mass="41793">MKKYIGLIIGVLLTSVGCQEQETPSKESTGVTEQETLPKTIHLAKEQMQNAALRIGTAQVTELNEVVILQGLVTVPPQNKIDVSFPLQGYIKETQVMAGMHVTKGQVLATIEGMELLQLQQDYLTAKEKFQLAVQEYNRQKELNVNKATSDKLFEQISTERETEHILMTALAQKLALVGITAESLSANTIHNSVALRAPVNGLVAMVGVNTGKYISSTEKLFEIIAMKETVVVFDAFEKDVPNVRVGQSLEVYSNGATEEHYEGVIKYINHSLNADHAAEVTAVISGSTEVFYPGLFVNGEIHIENHSGLTVPSEAVVQWRGDSYVFKEIGAQDFEMVKVEAGISQHGQQQITASGINQQTKLVIKNAYTLLMKAMNSGEE</sequence>
<dbReference type="InterPro" id="IPR058647">
    <property type="entry name" value="BSH_CzcB-like"/>
</dbReference>
<dbReference type="Gene3D" id="2.40.30.170">
    <property type="match status" value="1"/>
</dbReference>
<dbReference type="GO" id="GO:0016020">
    <property type="term" value="C:membrane"/>
    <property type="evidence" value="ECO:0007669"/>
    <property type="project" value="InterPro"/>
</dbReference>
<evidence type="ECO:0000259" key="3">
    <source>
        <dbReference type="Pfam" id="PF25973"/>
    </source>
</evidence>
<keyword evidence="5" id="KW-1185">Reference proteome</keyword>
<dbReference type="NCBIfam" id="TIGR01730">
    <property type="entry name" value="RND_mfp"/>
    <property type="match status" value="1"/>
</dbReference>
<dbReference type="Gene3D" id="2.40.420.20">
    <property type="match status" value="1"/>
</dbReference>
<dbReference type="GO" id="GO:0015679">
    <property type="term" value="P:plasma membrane copper ion transport"/>
    <property type="evidence" value="ECO:0007669"/>
    <property type="project" value="TreeGrafter"/>
</dbReference>
<dbReference type="SUPFAM" id="SSF111369">
    <property type="entry name" value="HlyD-like secretion proteins"/>
    <property type="match status" value="1"/>
</dbReference>
<dbReference type="Pfam" id="PF25973">
    <property type="entry name" value="BSH_CzcB"/>
    <property type="match status" value="1"/>
</dbReference>
<evidence type="ECO:0000256" key="2">
    <source>
        <dbReference type="ARBA" id="ARBA00022448"/>
    </source>
</evidence>
<gene>
    <name evidence="4" type="ORF">SAMN05216480_11110</name>
</gene>
<dbReference type="GO" id="GO:0060003">
    <property type="term" value="P:copper ion export"/>
    <property type="evidence" value="ECO:0007669"/>
    <property type="project" value="TreeGrafter"/>
</dbReference>
<dbReference type="EMBL" id="FPBK01000011">
    <property type="protein sequence ID" value="SFU64096.1"/>
    <property type="molecule type" value="Genomic_DNA"/>
</dbReference>
<dbReference type="PANTHER" id="PTHR30097">
    <property type="entry name" value="CATION EFFLUX SYSTEM PROTEIN CUSB"/>
    <property type="match status" value="1"/>
</dbReference>
<keyword evidence="2" id="KW-0813">Transport</keyword>
<dbReference type="Proteomes" id="UP000199138">
    <property type="component" value="Unassembled WGS sequence"/>
</dbReference>
<name>A0A1I7HUD5_9FLAO</name>
<feature type="domain" description="CzcB-like barrel-sandwich hybrid" evidence="3">
    <location>
        <begin position="83"/>
        <end position="224"/>
    </location>
</feature>
<proteinExistence type="inferred from homology"/>
<dbReference type="PANTHER" id="PTHR30097:SF4">
    <property type="entry name" value="SLR6042 PROTEIN"/>
    <property type="match status" value="1"/>
</dbReference>
<dbReference type="GO" id="GO:0030313">
    <property type="term" value="C:cell envelope"/>
    <property type="evidence" value="ECO:0007669"/>
    <property type="project" value="TreeGrafter"/>
</dbReference>
<dbReference type="InterPro" id="IPR006143">
    <property type="entry name" value="RND_pump_MFP"/>
</dbReference>
<dbReference type="GO" id="GO:0022857">
    <property type="term" value="F:transmembrane transporter activity"/>
    <property type="evidence" value="ECO:0007669"/>
    <property type="project" value="InterPro"/>
</dbReference>
<reference evidence="4 5" key="1">
    <citation type="submission" date="2016-10" db="EMBL/GenBank/DDBJ databases">
        <authorList>
            <person name="de Groot N.N."/>
        </authorList>
    </citation>
    <scope>NUCLEOTIDE SEQUENCE [LARGE SCALE GENOMIC DNA]</scope>
    <source>
        <strain evidence="4 5">CGMCC 1.12333</strain>
    </source>
</reference>
<dbReference type="AlphaFoldDB" id="A0A1I7HUD5"/>
<evidence type="ECO:0000313" key="5">
    <source>
        <dbReference type="Proteomes" id="UP000199138"/>
    </source>
</evidence>
<dbReference type="PROSITE" id="PS51257">
    <property type="entry name" value="PROKAR_LIPOPROTEIN"/>
    <property type="match status" value="1"/>
</dbReference>
<evidence type="ECO:0000256" key="1">
    <source>
        <dbReference type="ARBA" id="ARBA00009477"/>
    </source>
</evidence>
<evidence type="ECO:0000313" key="4">
    <source>
        <dbReference type="EMBL" id="SFU64096.1"/>
    </source>
</evidence>
<dbReference type="RefSeq" id="WP_093025680.1">
    <property type="nucleotide sequence ID" value="NZ_FPBK01000011.1"/>
</dbReference>
<dbReference type="STRING" id="1224947.SAMN05216480_11110"/>
<accession>A0A1I7HUD5</accession>